<evidence type="ECO:0000313" key="1">
    <source>
        <dbReference type="EMBL" id="PNT58584.1"/>
    </source>
</evidence>
<reference evidence="1 2" key="1">
    <citation type="journal article" date="2006" name="Science">
        <title>The genome of black cottonwood, Populus trichocarpa (Torr. &amp; Gray).</title>
        <authorList>
            <person name="Tuskan G.A."/>
            <person name="Difazio S."/>
            <person name="Jansson S."/>
            <person name="Bohlmann J."/>
            <person name="Grigoriev I."/>
            <person name="Hellsten U."/>
            <person name="Putnam N."/>
            <person name="Ralph S."/>
            <person name="Rombauts S."/>
            <person name="Salamov A."/>
            <person name="Schein J."/>
            <person name="Sterck L."/>
            <person name="Aerts A."/>
            <person name="Bhalerao R.R."/>
            <person name="Bhalerao R.P."/>
            <person name="Blaudez D."/>
            <person name="Boerjan W."/>
            <person name="Brun A."/>
            <person name="Brunner A."/>
            <person name="Busov V."/>
            <person name="Campbell M."/>
            <person name="Carlson J."/>
            <person name="Chalot M."/>
            <person name="Chapman J."/>
            <person name="Chen G.L."/>
            <person name="Cooper D."/>
            <person name="Coutinho P.M."/>
            <person name="Couturier J."/>
            <person name="Covert S."/>
            <person name="Cronk Q."/>
            <person name="Cunningham R."/>
            <person name="Davis J."/>
            <person name="Degroeve S."/>
            <person name="Dejardin A."/>
            <person name="Depamphilis C."/>
            <person name="Detter J."/>
            <person name="Dirks B."/>
            <person name="Dubchak I."/>
            <person name="Duplessis S."/>
            <person name="Ehlting J."/>
            <person name="Ellis B."/>
            <person name="Gendler K."/>
            <person name="Goodstein D."/>
            <person name="Gribskov M."/>
            <person name="Grimwood J."/>
            <person name="Groover A."/>
            <person name="Gunter L."/>
            <person name="Hamberger B."/>
            <person name="Heinze B."/>
            <person name="Helariutta Y."/>
            <person name="Henrissat B."/>
            <person name="Holligan D."/>
            <person name="Holt R."/>
            <person name="Huang W."/>
            <person name="Islam-Faridi N."/>
            <person name="Jones S."/>
            <person name="Jones-Rhoades M."/>
            <person name="Jorgensen R."/>
            <person name="Joshi C."/>
            <person name="Kangasjarvi J."/>
            <person name="Karlsson J."/>
            <person name="Kelleher C."/>
            <person name="Kirkpatrick R."/>
            <person name="Kirst M."/>
            <person name="Kohler A."/>
            <person name="Kalluri U."/>
            <person name="Larimer F."/>
            <person name="Leebens-Mack J."/>
            <person name="Leple J.C."/>
            <person name="Locascio P."/>
            <person name="Lou Y."/>
            <person name="Lucas S."/>
            <person name="Martin F."/>
            <person name="Montanini B."/>
            <person name="Napoli C."/>
            <person name="Nelson D.R."/>
            <person name="Nelson C."/>
            <person name="Nieminen K."/>
            <person name="Nilsson O."/>
            <person name="Pereda V."/>
            <person name="Peter G."/>
            <person name="Philippe R."/>
            <person name="Pilate G."/>
            <person name="Poliakov A."/>
            <person name="Razumovskaya J."/>
            <person name="Richardson P."/>
            <person name="Rinaldi C."/>
            <person name="Ritland K."/>
            <person name="Rouze P."/>
            <person name="Ryaboy D."/>
            <person name="Schmutz J."/>
            <person name="Schrader J."/>
            <person name="Segerman B."/>
            <person name="Shin H."/>
            <person name="Siddiqui A."/>
            <person name="Sterky F."/>
            <person name="Terry A."/>
            <person name="Tsai C.J."/>
            <person name="Uberbacher E."/>
            <person name="Unneberg P."/>
            <person name="Vahala J."/>
            <person name="Wall K."/>
            <person name="Wessler S."/>
            <person name="Yang G."/>
            <person name="Yin T."/>
            <person name="Douglas C."/>
            <person name="Marra M."/>
            <person name="Sandberg G."/>
            <person name="Van de Peer Y."/>
            <person name="Rokhsar D."/>
        </authorList>
    </citation>
    <scope>NUCLEOTIDE SEQUENCE [LARGE SCALE GENOMIC DNA]</scope>
    <source>
        <strain evidence="2">cv. Nisqually</strain>
    </source>
</reference>
<evidence type="ECO:0000313" key="2">
    <source>
        <dbReference type="Proteomes" id="UP000006729"/>
    </source>
</evidence>
<keyword evidence="2" id="KW-1185">Reference proteome</keyword>
<sequence length="129" mass="14343">MIRWIKVPLLNGKGGISMKDKPTVIGDYLVKKEILVYMSTHENPGEPRTSWAAVYATELTTRVTQRLTPHGIADFSLAVSPSGVYTVVASYGERGWSGEVEELSTDIYIFLTRDGSNRVKVVEHGDWLS</sequence>
<proteinExistence type="predicted"/>
<dbReference type="AlphaFoldDB" id="A0A2K2C992"/>
<dbReference type="SUPFAM" id="SSF69304">
    <property type="entry name" value="Tricorn protease N-terminal domain"/>
    <property type="match status" value="1"/>
</dbReference>
<dbReference type="PANTHER" id="PTHR32161">
    <property type="entry name" value="DPP6 N-TERMINAL DOMAIN-LIKE PROTEIN"/>
    <property type="match status" value="1"/>
</dbReference>
<gene>
    <name evidence="1" type="ORF">POPTR_001G359800</name>
</gene>
<protein>
    <submittedName>
        <fullName evidence="1">Uncharacterized protein</fullName>
    </submittedName>
</protein>
<dbReference type="EMBL" id="CM009290">
    <property type="protein sequence ID" value="PNT58584.1"/>
    <property type="molecule type" value="Genomic_DNA"/>
</dbReference>
<dbReference type="PANTHER" id="PTHR32161:SF8">
    <property type="entry name" value="DPP6 N-TERMINAL DOMAIN-LIKE PROTEIN"/>
    <property type="match status" value="1"/>
</dbReference>
<organism evidence="1 2">
    <name type="scientific">Populus trichocarpa</name>
    <name type="common">Western balsam poplar</name>
    <name type="synonym">Populus balsamifera subsp. trichocarpa</name>
    <dbReference type="NCBI Taxonomy" id="3694"/>
    <lineage>
        <taxon>Eukaryota</taxon>
        <taxon>Viridiplantae</taxon>
        <taxon>Streptophyta</taxon>
        <taxon>Embryophyta</taxon>
        <taxon>Tracheophyta</taxon>
        <taxon>Spermatophyta</taxon>
        <taxon>Magnoliopsida</taxon>
        <taxon>eudicotyledons</taxon>
        <taxon>Gunneridae</taxon>
        <taxon>Pentapetalae</taxon>
        <taxon>rosids</taxon>
        <taxon>fabids</taxon>
        <taxon>Malpighiales</taxon>
        <taxon>Salicaceae</taxon>
        <taxon>Saliceae</taxon>
        <taxon>Populus</taxon>
    </lineage>
</organism>
<name>A0A2K2C992_POPTR</name>
<dbReference type="Proteomes" id="UP000006729">
    <property type="component" value="Chromosome 1"/>
</dbReference>
<dbReference type="STRING" id="3694.A0A2K2C992"/>
<dbReference type="InParanoid" id="A0A2K2C992"/>
<accession>A0A2K2C992</accession>